<dbReference type="FunFam" id="3.30.565.10:FF:000006">
    <property type="entry name" value="Sensor histidine kinase WalK"/>
    <property type="match status" value="1"/>
</dbReference>
<dbReference type="AlphaFoldDB" id="A0A916UGJ4"/>
<dbReference type="GO" id="GO:0000156">
    <property type="term" value="F:phosphorelay response regulator activity"/>
    <property type="evidence" value="ECO:0007669"/>
    <property type="project" value="TreeGrafter"/>
</dbReference>
<dbReference type="PRINTS" id="PR01033">
    <property type="entry name" value="PHYTOCHROME"/>
</dbReference>
<dbReference type="InterPro" id="IPR035965">
    <property type="entry name" value="PAS-like_dom_sf"/>
</dbReference>
<dbReference type="Pfam" id="PF08446">
    <property type="entry name" value="PAS_2"/>
    <property type="match status" value="1"/>
</dbReference>
<dbReference type="CDD" id="cd00082">
    <property type="entry name" value="HisKA"/>
    <property type="match status" value="1"/>
</dbReference>
<dbReference type="GO" id="GO:0000155">
    <property type="term" value="F:phosphorelay sensor kinase activity"/>
    <property type="evidence" value="ECO:0007669"/>
    <property type="project" value="InterPro"/>
</dbReference>
<dbReference type="PROSITE" id="PS50046">
    <property type="entry name" value="PHYTOCHROME_2"/>
    <property type="match status" value="1"/>
</dbReference>
<keyword evidence="5" id="KW-0600">Photoreceptor protein</keyword>
<dbReference type="InterPro" id="IPR036890">
    <property type="entry name" value="HATPase_C_sf"/>
</dbReference>
<evidence type="ECO:0000259" key="14">
    <source>
        <dbReference type="PROSITE" id="PS50109"/>
    </source>
</evidence>
<dbReference type="Gene3D" id="3.30.450.20">
    <property type="entry name" value="PAS domain"/>
    <property type="match status" value="1"/>
</dbReference>
<dbReference type="Gene3D" id="3.30.450.40">
    <property type="match status" value="1"/>
</dbReference>
<evidence type="ECO:0000256" key="6">
    <source>
        <dbReference type="ARBA" id="ARBA00022553"/>
    </source>
</evidence>
<dbReference type="GO" id="GO:0007234">
    <property type="term" value="P:osmosensory signaling via phosphorelay pathway"/>
    <property type="evidence" value="ECO:0007669"/>
    <property type="project" value="TreeGrafter"/>
</dbReference>
<dbReference type="Gene3D" id="3.30.450.270">
    <property type="match status" value="1"/>
</dbReference>
<dbReference type="InterPro" id="IPR013654">
    <property type="entry name" value="PAS_2"/>
</dbReference>
<dbReference type="GO" id="GO:0016020">
    <property type="term" value="C:membrane"/>
    <property type="evidence" value="ECO:0007669"/>
    <property type="project" value="UniProtKB-SubCell"/>
</dbReference>
<dbReference type="SMART" id="SM00387">
    <property type="entry name" value="HATPase_c"/>
    <property type="match status" value="1"/>
</dbReference>
<dbReference type="PANTHER" id="PTHR42878:SF15">
    <property type="entry name" value="BACTERIOPHYTOCHROME"/>
    <property type="match status" value="1"/>
</dbReference>
<dbReference type="InterPro" id="IPR001294">
    <property type="entry name" value="Phytochrome"/>
</dbReference>
<proteinExistence type="inferred from homology"/>
<dbReference type="PROSITE" id="PS50109">
    <property type="entry name" value="HIS_KIN"/>
    <property type="match status" value="1"/>
</dbReference>
<gene>
    <name evidence="15" type="ORF">GCM10011387_25700</name>
</gene>
<sequence>MFVPTLENCSREPIHIPGQIQDHGFLIALDGTFRITYCSENVVNFFGITATELLNRPAGMLDSYLRRTEPPNFVIQLIKLAQSDQGFEPFNPYPLTINGLPFNLIISRSEQFYLLEFEPEFSDLKADLQRVVGRSLSEMLSDIQPASILNKSVTKIKEIIGYDRVMIYKFHADGHGEVVAEVKNDNLEPFLGLHYPATDIPKQARELYKKNLTRLIANVYTTPSPISTMLQADMAPLDLTNSALRAVSPIHIQYLKNMGVASSFSISLVHEDELWGLIACHNYTPRFINYKERDAAKLIGQVLSSALSFRILEQDEQNAARYKVSTDLLTRQLIRENNIANALFNHECTLLDAVDATGVAMFFDNELHTKGPVPDEAFLNKLVSWLDENMEPDIYATQKLSEIYSDALEFKEVASGMLACRLSKELREYMIWFRPEVISTVNWAGNPNKAVEVTGPDMSTISPRKSFEVWSSEVHLTAVPWIHEELQSVLKLKEEIRFAISRKATQLRVLNEKLKEAYDELDAFSYTISHDLKNPLSSIKSYSQILLRNADLDPKAQHMISRILSGAEKMQAMIQDVLTYSKAGQIKSEYKLVNMENLLNELKQELLVSYNDTDVKININGVQDVYGEETMVMQVFSNLIGNAVKYSQQASKPVVNISAVDHGNEVEYAIQDNGIGIDPSEQEKIFELFTRASDVKDFEGTGVGLSIVKKIMNKHQGRVWVDSKINMGSTFFVRFKKPELA</sequence>
<evidence type="ECO:0000313" key="16">
    <source>
        <dbReference type="Proteomes" id="UP000651668"/>
    </source>
</evidence>
<keyword evidence="12" id="KW-0675">Receptor</keyword>
<comment type="subunit">
    <text evidence="3">Homodimer.</text>
</comment>
<evidence type="ECO:0000256" key="3">
    <source>
        <dbReference type="ARBA" id="ARBA00011738"/>
    </source>
</evidence>
<keyword evidence="10" id="KW-0157">Chromophore</keyword>
<evidence type="ECO:0000313" key="15">
    <source>
        <dbReference type="EMBL" id="GGC71067.1"/>
    </source>
</evidence>
<dbReference type="RefSeq" id="WP_188627320.1">
    <property type="nucleotide sequence ID" value="NZ_BMIL01000008.1"/>
</dbReference>
<feature type="domain" description="Histidine kinase" evidence="14">
    <location>
        <begin position="527"/>
        <end position="739"/>
    </location>
</feature>
<keyword evidence="7" id="KW-0716">Sensory transduction</keyword>
<dbReference type="SMART" id="SM00065">
    <property type="entry name" value="GAF"/>
    <property type="match status" value="1"/>
</dbReference>
<dbReference type="CDD" id="cd00130">
    <property type="entry name" value="PAS"/>
    <property type="match status" value="1"/>
</dbReference>
<dbReference type="Proteomes" id="UP000651668">
    <property type="component" value="Unassembled WGS sequence"/>
</dbReference>
<comment type="similarity">
    <text evidence="2">In the N-terminal section; belongs to the phytochrome family.</text>
</comment>
<dbReference type="InterPro" id="IPR016132">
    <property type="entry name" value="Phyto_chromo_attachment"/>
</dbReference>
<evidence type="ECO:0000256" key="2">
    <source>
        <dbReference type="ARBA" id="ARBA00006402"/>
    </source>
</evidence>
<feature type="domain" description="Phytochrome chromophore attachment site" evidence="13">
    <location>
        <begin position="144"/>
        <end position="305"/>
    </location>
</feature>
<dbReference type="InterPro" id="IPR036097">
    <property type="entry name" value="HisK_dim/P_sf"/>
</dbReference>
<dbReference type="PANTHER" id="PTHR42878">
    <property type="entry name" value="TWO-COMPONENT HISTIDINE KINASE"/>
    <property type="match status" value="1"/>
</dbReference>
<dbReference type="Pfam" id="PF00512">
    <property type="entry name" value="HisKA"/>
    <property type="match status" value="1"/>
</dbReference>
<comment type="catalytic activity">
    <reaction evidence="1">
        <text>ATP + protein L-histidine = ADP + protein N-phospho-L-histidine.</text>
        <dbReference type="EC" id="2.7.13.3"/>
    </reaction>
</comment>
<evidence type="ECO:0000259" key="13">
    <source>
        <dbReference type="PROSITE" id="PS50046"/>
    </source>
</evidence>
<dbReference type="SUPFAM" id="SSF47384">
    <property type="entry name" value="Homodimeric domain of signal transducing histidine kinase"/>
    <property type="match status" value="1"/>
</dbReference>
<dbReference type="GO" id="GO:0009881">
    <property type="term" value="F:photoreceptor activity"/>
    <property type="evidence" value="ECO:0007669"/>
    <property type="project" value="UniProtKB-KW"/>
</dbReference>
<dbReference type="EC" id="2.7.13.3" evidence="4"/>
<dbReference type="Pfam" id="PF02518">
    <property type="entry name" value="HATPase_c"/>
    <property type="match status" value="1"/>
</dbReference>
<dbReference type="Gene3D" id="1.10.287.130">
    <property type="match status" value="1"/>
</dbReference>
<evidence type="ECO:0000256" key="11">
    <source>
        <dbReference type="ARBA" id="ARBA00023136"/>
    </source>
</evidence>
<evidence type="ECO:0000256" key="12">
    <source>
        <dbReference type="ARBA" id="ARBA00023170"/>
    </source>
</evidence>
<evidence type="ECO:0000256" key="10">
    <source>
        <dbReference type="ARBA" id="ARBA00022991"/>
    </source>
</evidence>
<dbReference type="Pfam" id="PF00360">
    <property type="entry name" value="PHY"/>
    <property type="match status" value="1"/>
</dbReference>
<name>A0A916UGJ4_9SPHI</name>
<dbReference type="InterPro" id="IPR000014">
    <property type="entry name" value="PAS"/>
</dbReference>
<dbReference type="GO" id="GO:0030295">
    <property type="term" value="F:protein kinase activator activity"/>
    <property type="evidence" value="ECO:0007669"/>
    <property type="project" value="TreeGrafter"/>
</dbReference>
<dbReference type="SUPFAM" id="SSF55874">
    <property type="entry name" value="ATPase domain of HSP90 chaperone/DNA topoisomerase II/histidine kinase"/>
    <property type="match status" value="1"/>
</dbReference>
<keyword evidence="16" id="KW-1185">Reference proteome</keyword>
<dbReference type="GO" id="GO:0006355">
    <property type="term" value="P:regulation of DNA-templated transcription"/>
    <property type="evidence" value="ECO:0007669"/>
    <property type="project" value="InterPro"/>
</dbReference>
<dbReference type="SUPFAM" id="SSF55785">
    <property type="entry name" value="PYP-like sensor domain (PAS domain)"/>
    <property type="match status" value="1"/>
</dbReference>
<reference evidence="15" key="1">
    <citation type="journal article" date="2014" name="Int. J. Syst. Evol. Microbiol.">
        <title>Complete genome sequence of Corynebacterium casei LMG S-19264T (=DSM 44701T), isolated from a smear-ripened cheese.</title>
        <authorList>
            <consortium name="US DOE Joint Genome Institute (JGI-PGF)"/>
            <person name="Walter F."/>
            <person name="Albersmeier A."/>
            <person name="Kalinowski J."/>
            <person name="Ruckert C."/>
        </authorList>
    </citation>
    <scope>NUCLEOTIDE SEQUENCE</scope>
    <source>
        <strain evidence="15">CGMCC 1.15343</strain>
    </source>
</reference>
<evidence type="ECO:0000256" key="1">
    <source>
        <dbReference type="ARBA" id="ARBA00000085"/>
    </source>
</evidence>
<dbReference type="SUPFAM" id="SSF55781">
    <property type="entry name" value="GAF domain-like"/>
    <property type="match status" value="2"/>
</dbReference>
<dbReference type="InterPro" id="IPR003594">
    <property type="entry name" value="HATPase_dom"/>
</dbReference>
<organism evidence="15 16">
    <name type="scientific">Pedobacter quisquiliarum</name>
    <dbReference type="NCBI Taxonomy" id="1834438"/>
    <lineage>
        <taxon>Bacteria</taxon>
        <taxon>Pseudomonadati</taxon>
        <taxon>Bacteroidota</taxon>
        <taxon>Sphingobacteriia</taxon>
        <taxon>Sphingobacteriales</taxon>
        <taxon>Sphingobacteriaceae</taxon>
        <taxon>Pedobacter</taxon>
    </lineage>
</organism>
<accession>A0A916UGJ4</accession>
<reference evidence="15" key="2">
    <citation type="submission" date="2020-09" db="EMBL/GenBank/DDBJ databases">
        <authorList>
            <person name="Sun Q."/>
            <person name="Zhou Y."/>
        </authorList>
    </citation>
    <scope>NUCLEOTIDE SEQUENCE</scope>
    <source>
        <strain evidence="15">CGMCC 1.15343</strain>
    </source>
</reference>
<keyword evidence="9 15" id="KW-0418">Kinase</keyword>
<dbReference type="Pfam" id="PF01590">
    <property type="entry name" value="GAF"/>
    <property type="match status" value="1"/>
</dbReference>
<dbReference type="GO" id="GO:0009584">
    <property type="term" value="P:detection of visible light"/>
    <property type="evidence" value="ECO:0007669"/>
    <property type="project" value="InterPro"/>
</dbReference>
<dbReference type="SMART" id="SM00388">
    <property type="entry name" value="HisKA"/>
    <property type="match status" value="1"/>
</dbReference>
<comment type="caution">
    <text evidence="15">The sequence shown here is derived from an EMBL/GenBank/DDBJ whole genome shotgun (WGS) entry which is preliminary data.</text>
</comment>
<evidence type="ECO:0000256" key="4">
    <source>
        <dbReference type="ARBA" id="ARBA00012438"/>
    </source>
</evidence>
<dbReference type="InterPro" id="IPR029016">
    <property type="entry name" value="GAF-like_dom_sf"/>
</dbReference>
<dbReference type="InterPro" id="IPR013515">
    <property type="entry name" value="Phytochrome_cen-reg"/>
</dbReference>
<evidence type="ECO:0000256" key="9">
    <source>
        <dbReference type="ARBA" id="ARBA00022777"/>
    </source>
</evidence>
<dbReference type="InterPro" id="IPR003018">
    <property type="entry name" value="GAF"/>
</dbReference>
<keyword evidence="8" id="KW-0808">Transferase</keyword>
<evidence type="ECO:0000256" key="8">
    <source>
        <dbReference type="ARBA" id="ARBA00022679"/>
    </source>
</evidence>
<dbReference type="InterPro" id="IPR003661">
    <property type="entry name" value="HisK_dim/P_dom"/>
</dbReference>
<dbReference type="InterPro" id="IPR043150">
    <property type="entry name" value="Phytochrome_PHY_sf"/>
</dbReference>
<evidence type="ECO:0000256" key="5">
    <source>
        <dbReference type="ARBA" id="ARBA00022543"/>
    </source>
</evidence>
<protein>
    <recommendedName>
        <fullName evidence="4">histidine kinase</fullName>
        <ecNumber evidence="4">2.7.13.3</ecNumber>
    </recommendedName>
</protein>
<evidence type="ECO:0000256" key="7">
    <source>
        <dbReference type="ARBA" id="ARBA00022606"/>
    </source>
</evidence>
<dbReference type="InterPro" id="IPR005467">
    <property type="entry name" value="His_kinase_dom"/>
</dbReference>
<dbReference type="InterPro" id="IPR050351">
    <property type="entry name" value="BphY/WalK/GraS-like"/>
</dbReference>
<keyword evidence="6" id="KW-0597">Phosphoprotein</keyword>
<dbReference type="Gene3D" id="3.30.565.10">
    <property type="entry name" value="Histidine kinase-like ATPase, C-terminal domain"/>
    <property type="match status" value="1"/>
</dbReference>
<keyword evidence="11" id="KW-0472">Membrane</keyword>
<dbReference type="EMBL" id="BMIL01000008">
    <property type="protein sequence ID" value="GGC71067.1"/>
    <property type="molecule type" value="Genomic_DNA"/>
</dbReference>